<dbReference type="NCBIfam" id="TIGR00084">
    <property type="entry name" value="ruvA"/>
    <property type="match status" value="1"/>
</dbReference>
<dbReference type="Pfam" id="PF14520">
    <property type="entry name" value="HHH_5"/>
    <property type="match status" value="1"/>
</dbReference>
<gene>
    <name evidence="6 9" type="primary">ruvA</name>
    <name evidence="9" type="ORF">AHMF7616_03275</name>
</gene>
<keyword evidence="5 6" id="KW-0234">DNA repair</keyword>
<comment type="function">
    <text evidence="6">The RuvA-RuvB-RuvC complex processes Holliday junction (HJ) DNA during genetic recombination and DNA repair, while the RuvA-RuvB complex plays an important role in the rescue of blocked DNA replication forks via replication fork reversal (RFR). RuvA specifically binds to HJ cruciform DNA, conferring on it an open structure. The RuvB hexamer acts as an ATP-dependent pump, pulling dsDNA into and through the RuvAB complex. HJ branch migration allows RuvC to scan DNA until it finds its consensus sequence, where it cleaves and resolves the cruciform DNA.</text>
</comment>
<dbReference type="Gene3D" id="1.10.150.20">
    <property type="entry name" value="5' to 3' exonuclease, C-terminal subdomain"/>
    <property type="match status" value="1"/>
</dbReference>
<dbReference type="GO" id="GO:0009379">
    <property type="term" value="C:Holliday junction helicase complex"/>
    <property type="evidence" value="ECO:0007669"/>
    <property type="project" value="InterPro"/>
</dbReference>
<dbReference type="RefSeq" id="WP_115373780.1">
    <property type="nucleotide sequence ID" value="NZ_QASA01000001.1"/>
</dbReference>
<dbReference type="InterPro" id="IPR000085">
    <property type="entry name" value="RuvA"/>
</dbReference>
<sequence>MIAYIDGKLTYKDPTFVIIEVGGVGYQIKISLNTYAGLTEGERCKLFTFLHIKEDAHTLYGFSELSEKNIFLHLISISGVGPNTGLMILSSLSVAEIQQAIVREDVPTIQRIKGIGVKTAQRLILELKDKLKKEVLLDQTNVSVTAHNTNQNEALSALITLGFARTVAEKTLDAIIKREGNHLTVEALIKLALKSS</sequence>
<dbReference type="GO" id="GO:0005737">
    <property type="term" value="C:cytoplasm"/>
    <property type="evidence" value="ECO:0007669"/>
    <property type="project" value="UniProtKB-SubCell"/>
</dbReference>
<feature type="domain" description="DNA helicase Holliday junction RuvA type" evidence="7">
    <location>
        <begin position="1"/>
        <end position="61"/>
    </location>
</feature>
<dbReference type="InterPro" id="IPR012340">
    <property type="entry name" value="NA-bd_OB-fold"/>
</dbReference>
<dbReference type="InterPro" id="IPR036267">
    <property type="entry name" value="RuvA_C_sf"/>
</dbReference>
<dbReference type="GO" id="GO:0016787">
    <property type="term" value="F:hydrolase activity"/>
    <property type="evidence" value="ECO:0007669"/>
    <property type="project" value="UniProtKB-KW"/>
</dbReference>
<dbReference type="Pfam" id="PF07499">
    <property type="entry name" value="RuvA_C"/>
    <property type="match status" value="1"/>
</dbReference>
<evidence type="ECO:0000313" key="10">
    <source>
        <dbReference type="Proteomes" id="UP000253919"/>
    </source>
</evidence>
<dbReference type="Pfam" id="PF01330">
    <property type="entry name" value="RuvA_N"/>
    <property type="match status" value="1"/>
</dbReference>
<keyword evidence="10" id="KW-1185">Reference proteome</keyword>
<keyword evidence="1 6" id="KW-0963">Cytoplasm</keyword>
<dbReference type="HAMAP" id="MF_00031">
    <property type="entry name" value="DNA_HJ_migration_RuvA"/>
    <property type="match status" value="1"/>
</dbReference>
<dbReference type="OrthoDB" id="5293449at2"/>
<keyword evidence="9" id="KW-0067">ATP-binding</keyword>
<evidence type="ECO:0000259" key="7">
    <source>
        <dbReference type="Pfam" id="PF01330"/>
    </source>
</evidence>
<reference evidence="9 10" key="1">
    <citation type="submission" date="2018-04" db="EMBL/GenBank/DDBJ databases">
        <title>Adhaeribacter sp. HMF7616 genome sequencing and assembly.</title>
        <authorList>
            <person name="Kang H."/>
            <person name="Kang J."/>
            <person name="Cha I."/>
            <person name="Kim H."/>
            <person name="Joh K."/>
        </authorList>
    </citation>
    <scope>NUCLEOTIDE SEQUENCE [LARGE SCALE GENOMIC DNA]</scope>
    <source>
        <strain evidence="9 10">HMF7616</strain>
    </source>
</reference>
<keyword evidence="3 6" id="KW-0238">DNA-binding</keyword>
<dbReference type="EMBL" id="QASA01000001">
    <property type="protein sequence ID" value="RDC64659.1"/>
    <property type="molecule type" value="Genomic_DNA"/>
</dbReference>
<organism evidence="9 10">
    <name type="scientific">Adhaeribacter pallidiroseus</name>
    <dbReference type="NCBI Taxonomy" id="2072847"/>
    <lineage>
        <taxon>Bacteria</taxon>
        <taxon>Pseudomonadati</taxon>
        <taxon>Bacteroidota</taxon>
        <taxon>Cytophagia</taxon>
        <taxon>Cytophagales</taxon>
        <taxon>Hymenobacteraceae</taxon>
        <taxon>Adhaeribacter</taxon>
    </lineage>
</organism>
<dbReference type="GO" id="GO:0005524">
    <property type="term" value="F:ATP binding"/>
    <property type="evidence" value="ECO:0007669"/>
    <property type="project" value="InterPro"/>
</dbReference>
<protein>
    <recommendedName>
        <fullName evidence="6">Holliday junction branch migration complex subunit RuvA</fullName>
    </recommendedName>
</protein>
<comment type="caution">
    <text evidence="6">Lacks conserved residue(s) required for the propagation of feature annotation.</text>
</comment>
<dbReference type="AlphaFoldDB" id="A0A369QP84"/>
<dbReference type="Proteomes" id="UP000253919">
    <property type="component" value="Unassembled WGS sequence"/>
</dbReference>
<evidence type="ECO:0000256" key="3">
    <source>
        <dbReference type="ARBA" id="ARBA00023125"/>
    </source>
</evidence>
<dbReference type="GO" id="GO:0000400">
    <property type="term" value="F:four-way junction DNA binding"/>
    <property type="evidence" value="ECO:0007669"/>
    <property type="project" value="UniProtKB-UniRule"/>
</dbReference>
<keyword evidence="9" id="KW-0547">Nucleotide-binding</keyword>
<comment type="domain">
    <text evidence="6">Has three domains with a flexible linker between the domains II and III and assumes an 'L' shape. Domain III is highly mobile and contacts RuvB.</text>
</comment>
<proteinExistence type="inferred from homology"/>
<dbReference type="SUPFAM" id="SSF47781">
    <property type="entry name" value="RuvA domain 2-like"/>
    <property type="match status" value="1"/>
</dbReference>
<dbReference type="Gene3D" id="2.40.50.140">
    <property type="entry name" value="Nucleic acid-binding proteins"/>
    <property type="match status" value="1"/>
</dbReference>
<keyword evidence="9" id="KW-0347">Helicase</keyword>
<dbReference type="InterPro" id="IPR013849">
    <property type="entry name" value="DNA_helicase_Holl-junc_RuvA_I"/>
</dbReference>
<keyword evidence="2 6" id="KW-0227">DNA damage</keyword>
<evidence type="ECO:0000256" key="2">
    <source>
        <dbReference type="ARBA" id="ARBA00022763"/>
    </source>
</evidence>
<accession>A0A369QP84</accession>
<dbReference type="CDD" id="cd14332">
    <property type="entry name" value="UBA_RuvA_C"/>
    <property type="match status" value="1"/>
</dbReference>
<evidence type="ECO:0000256" key="5">
    <source>
        <dbReference type="ARBA" id="ARBA00023204"/>
    </source>
</evidence>
<name>A0A369QP84_9BACT</name>
<dbReference type="InterPro" id="IPR010994">
    <property type="entry name" value="RuvA_2-like"/>
</dbReference>
<comment type="similarity">
    <text evidence="6">Belongs to the RuvA family.</text>
</comment>
<dbReference type="GO" id="GO:0006281">
    <property type="term" value="P:DNA repair"/>
    <property type="evidence" value="ECO:0007669"/>
    <property type="project" value="UniProtKB-UniRule"/>
</dbReference>
<dbReference type="GO" id="GO:0009378">
    <property type="term" value="F:four-way junction helicase activity"/>
    <property type="evidence" value="ECO:0007669"/>
    <property type="project" value="InterPro"/>
</dbReference>
<dbReference type="SUPFAM" id="SSF46929">
    <property type="entry name" value="DNA helicase RuvA subunit, C-terminal domain"/>
    <property type="match status" value="1"/>
</dbReference>
<evidence type="ECO:0000313" key="9">
    <source>
        <dbReference type="EMBL" id="RDC64659.1"/>
    </source>
</evidence>
<dbReference type="InterPro" id="IPR011114">
    <property type="entry name" value="RuvA_C"/>
</dbReference>
<dbReference type="GO" id="GO:0048476">
    <property type="term" value="C:Holliday junction resolvase complex"/>
    <property type="evidence" value="ECO:0007669"/>
    <property type="project" value="UniProtKB-UniRule"/>
</dbReference>
<keyword evidence="9" id="KW-0378">Hydrolase</keyword>
<evidence type="ECO:0000256" key="1">
    <source>
        <dbReference type="ARBA" id="ARBA00022490"/>
    </source>
</evidence>
<comment type="subcellular location">
    <subcellularLocation>
        <location evidence="6">Cytoplasm</location>
    </subcellularLocation>
</comment>
<dbReference type="GO" id="GO:0006310">
    <property type="term" value="P:DNA recombination"/>
    <property type="evidence" value="ECO:0007669"/>
    <property type="project" value="UniProtKB-UniRule"/>
</dbReference>
<feature type="domain" description="Holliday junction DNA helicase RuvA C-terminal" evidence="8">
    <location>
        <begin position="150"/>
        <end position="195"/>
    </location>
</feature>
<comment type="subunit">
    <text evidence="6">Homotetramer. Forms an RuvA(8)-RuvB(12)-Holliday junction (HJ) complex. HJ DNA is sandwiched between 2 RuvA tetramers; dsDNA enters through RuvA and exits via RuvB. An RuvB hexamer assembles on each DNA strand where it exits the tetramer. Each RuvB hexamer is contacted by two RuvA subunits (via domain III) on 2 adjacent RuvB subunits; this complex drives branch migration. In the full resolvosome a probable DNA-RuvA(4)-RuvB(12)-RuvC(2) complex forms which resolves the HJ.</text>
</comment>
<evidence type="ECO:0000256" key="6">
    <source>
        <dbReference type="HAMAP-Rule" id="MF_00031"/>
    </source>
</evidence>
<dbReference type="Gene3D" id="1.10.8.10">
    <property type="entry name" value="DNA helicase RuvA subunit, C-terminal domain"/>
    <property type="match status" value="1"/>
</dbReference>
<dbReference type="SUPFAM" id="SSF50249">
    <property type="entry name" value="Nucleic acid-binding proteins"/>
    <property type="match status" value="1"/>
</dbReference>
<comment type="caution">
    <text evidence="9">The sequence shown here is derived from an EMBL/GenBank/DDBJ whole genome shotgun (WGS) entry which is preliminary data.</text>
</comment>
<evidence type="ECO:0000256" key="4">
    <source>
        <dbReference type="ARBA" id="ARBA00023172"/>
    </source>
</evidence>
<keyword evidence="4 6" id="KW-0233">DNA recombination</keyword>
<feature type="region of interest" description="Domain III" evidence="6">
    <location>
        <begin position="146"/>
        <end position="196"/>
    </location>
</feature>
<evidence type="ECO:0000259" key="8">
    <source>
        <dbReference type="Pfam" id="PF07499"/>
    </source>
</evidence>